<dbReference type="EMBL" id="LK033028">
    <property type="protein sequence ID" value="CDY51795.1"/>
    <property type="molecule type" value="Genomic_DNA"/>
</dbReference>
<evidence type="ECO:0000313" key="2">
    <source>
        <dbReference type="Proteomes" id="UP000028999"/>
    </source>
</evidence>
<organism evidence="1 2">
    <name type="scientific">Brassica napus</name>
    <name type="common">Rape</name>
    <dbReference type="NCBI Taxonomy" id="3708"/>
    <lineage>
        <taxon>Eukaryota</taxon>
        <taxon>Viridiplantae</taxon>
        <taxon>Streptophyta</taxon>
        <taxon>Embryophyta</taxon>
        <taxon>Tracheophyta</taxon>
        <taxon>Spermatophyta</taxon>
        <taxon>Magnoliopsida</taxon>
        <taxon>eudicotyledons</taxon>
        <taxon>Gunneridae</taxon>
        <taxon>Pentapetalae</taxon>
        <taxon>rosids</taxon>
        <taxon>malvids</taxon>
        <taxon>Brassicales</taxon>
        <taxon>Brassicaceae</taxon>
        <taxon>Brassiceae</taxon>
        <taxon>Brassica</taxon>
    </lineage>
</organism>
<dbReference type="Gramene" id="CDY51795">
    <property type="protein sequence ID" value="CDY51795"/>
    <property type="gene ID" value="GSBRNA2T00004246001"/>
</dbReference>
<accession>A0A078IL68</accession>
<protein>
    <submittedName>
        <fullName evidence="1">BnaC03g75380D protein</fullName>
    </submittedName>
</protein>
<proteinExistence type="predicted"/>
<keyword evidence="2" id="KW-1185">Reference proteome</keyword>
<dbReference type="AlphaFoldDB" id="A0A078IL68"/>
<evidence type="ECO:0000313" key="1">
    <source>
        <dbReference type="EMBL" id="CDY51795.1"/>
    </source>
</evidence>
<name>A0A078IL68_BRANA</name>
<gene>
    <name evidence="1" type="primary">BnaC03g75380D</name>
    <name evidence="1" type="ORF">GSBRNA2T00004246001</name>
</gene>
<reference evidence="1 2" key="1">
    <citation type="journal article" date="2014" name="Science">
        <title>Plant genetics. Early allopolyploid evolution in the post-Neolithic Brassica napus oilseed genome.</title>
        <authorList>
            <person name="Chalhoub B."/>
            <person name="Denoeud F."/>
            <person name="Liu S."/>
            <person name="Parkin I.A."/>
            <person name="Tang H."/>
            <person name="Wang X."/>
            <person name="Chiquet J."/>
            <person name="Belcram H."/>
            <person name="Tong C."/>
            <person name="Samans B."/>
            <person name="Correa M."/>
            <person name="Da Silva C."/>
            <person name="Just J."/>
            <person name="Falentin C."/>
            <person name="Koh C.S."/>
            <person name="Le Clainche I."/>
            <person name="Bernard M."/>
            <person name="Bento P."/>
            <person name="Noel B."/>
            <person name="Labadie K."/>
            <person name="Alberti A."/>
            <person name="Charles M."/>
            <person name="Arnaud D."/>
            <person name="Guo H."/>
            <person name="Daviaud C."/>
            <person name="Alamery S."/>
            <person name="Jabbari K."/>
            <person name="Zhao M."/>
            <person name="Edger P.P."/>
            <person name="Chelaifa H."/>
            <person name="Tack D."/>
            <person name="Lassalle G."/>
            <person name="Mestiri I."/>
            <person name="Schnel N."/>
            <person name="Le Paslier M.C."/>
            <person name="Fan G."/>
            <person name="Renault V."/>
            <person name="Bayer P.E."/>
            <person name="Golicz A.A."/>
            <person name="Manoli S."/>
            <person name="Lee T.H."/>
            <person name="Thi V.H."/>
            <person name="Chalabi S."/>
            <person name="Hu Q."/>
            <person name="Fan C."/>
            <person name="Tollenaere R."/>
            <person name="Lu Y."/>
            <person name="Battail C."/>
            <person name="Shen J."/>
            <person name="Sidebottom C.H."/>
            <person name="Wang X."/>
            <person name="Canaguier A."/>
            <person name="Chauveau A."/>
            <person name="Berard A."/>
            <person name="Deniot G."/>
            <person name="Guan M."/>
            <person name="Liu Z."/>
            <person name="Sun F."/>
            <person name="Lim Y.P."/>
            <person name="Lyons E."/>
            <person name="Town C.D."/>
            <person name="Bancroft I."/>
            <person name="Wang X."/>
            <person name="Meng J."/>
            <person name="Ma J."/>
            <person name="Pires J.C."/>
            <person name="King G.J."/>
            <person name="Brunel D."/>
            <person name="Delourme R."/>
            <person name="Renard M."/>
            <person name="Aury J.M."/>
            <person name="Adams K.L."/>
            <person name="Batley J."/>
            <person name="Snowdon R.J."/>
            <person name="Tost J."/>
            <person name="Edwards D."/>
            <person name="Zhou Y."/>
            <person name="Hua W."/>
            <person name="Sharpe A.G."/>
            <person name="Paterson A.H."/>
            <person name="Guan C."/>
            <person name="Wincker P."/>
        </authorList>
    </citation>
    <scope>NUCLEOTIDE SEQUENCE [LARGE SCALE GENOMIC DNA]</scope>
    <source>
        <strain evidence="2">cv. Darmor-bzh</strain>
    </source>
</reference>
<dbReference type="PaxDb" id="3708-A0A078IL68"/>
<sequence length="69" mass="7948">MAIIGYEFFIRVPRILSSLTSFWSFYSSFSNTTSNEIEFFFLNEFRVTSSLLNRSVLPSISSKSHVSSH</sequence>
<dbReference type="Proteomes" id="UP000028999">
    <property type="component" value="Unassembled WGS sequence"/>
</dbReference>